<dbReference type="InterPro" id="IPR029751">
    <property type="entry name" value="Ribosomal_L25_dom"/>
</dbReference>
<proteinExistence type="inferred from homology"/>
<dbReference type="Proteomes" id="UP000034022">
    <property type="component" value="Unassembled WGS sequence"/>
</dbReference>
<dbReference type="InterPro" id="IPR020057">
    <property type="entry name" value="Ribosomal_bL25_b-dom"/>
</dbReference>
<dbReference type="InterPro" id="IPR037121">
    <property type="entry name" value="Ribosomal_bL25_C"/>
</dbReference>
<dbReference type="Gene3D" id="2.40.240.10">
    <property type="entry name" value="Ribosomal Protein L25, Chain P"/>
    <property type="match status" value="1"/>
</dbReference>
<dbReference type="PANTHER" id="PTHR33284">
    <property type="entry name" value="RIBOSOMAL PROTEIN L25/GLN-TRNA SYNTHETASE, ANTI-CODON-BINDING DOMAIN-CONTAINING PROTEIN"/>
    <property type="match status" value="1"/>
</dbReference>
<dbReference type="HAMAP" id="MF_01334">
    <property type="entry name" value="Ribosomal_bL25_CTC"/>
    <property type="match status" value="1"/>
</dbReference>
<evidence type="ECO:0000313" key="10">
    <source>
        <dbReference type="Proteomes" id="UP000034022"/>
    </source>
</evidence>
<reference evidence="9" key="1">
    <citation type="journal article" date="2015" name="Nature">
        <title>rRNA introns, odd ribosomes, and small enigmatic genomes across a large radiation of phyla.</title>
        <authorList>
            <person name="Brown C.T."/>
            <person name="Hug L.A."/>
            <person name="Thomas B.C."/>
            <person name="Sharon I."/>
            <person name="Castelle C.J."/>
            <person name="Singh A."/>
            <person name="Wilkins M.J."/>
            <person name="Williams K.H."/>
            <person name="Banfield J.F."/>
        </authorList>
    </citation>
    <scope>NUCLEOTIDE SEQUENCE [LARGE SCALE GENOMIC DNA]</scope>
</reference>
<dbReference type="PANTHER" id="PTHR33284:SF1">
    <property type="entry name" value="RIBOSOMAL PROTEIN L25_GLN-TRNA SYNTHETASE, ANTI-CODON-BINDING DOMAIN-CONTAINING PROTEIN"/>
    <property type="match status" value="1"/>
</dbReference>
<dbReference type="CDD" id="cd00495">
    <property type="entry name" value="Ribosomal_L25_TL5_CTC"/>
    <property type="match status" value="1"/>
</dbReference>
<dbReference type="GO" id="GO:0008097">
    <property type="term" value="F:5S rRNA binding"/>
    <property type="evidence" value="ECO:0007669"/>
    <property type="project" value="InterPro"/>
</dbReference>
<evidence type="ECO:0000256" key="2">
    <source>
        <dbReference type="ARBA" id="ARBA00022884"/>
    </source>
</evidence>
<dbReference type="AlphaFoldDB" id="A0A0G0MB97"/>
<evidence type="ECO:0000313" key="9">
    <source>
        <dbReference type="EMBL" id="KKQ71044.1"/>
    </source>
</evidence>
<dbReference type="EMBL" id="LBUU01000002">
    <property type="protein sequence ID" value="KKQ71044.1"/>
    <property type="molecule type" value="Genomic_DNA"/>
</dbReference>
<dbReference type="GO" id="GO:0003735">
    <property type="term" value="F:structural constituent of ribosome"/>
    <property type="evidence" value="ECO:0007669"/>
    <property type="project" value="InterPro"/>
</dbReference>
<feature type="region of interest" description="Disordered" evidence="6">
    <location>
        <begin position="199"/>
        <end position="223"/>
    </location>
</feature>
<dbReference type="NCBIfam" id="TIGR00731">
    <property type="entry name" value="bL25_bact_ctc"/>
    <property type="match status" value="1"/>
</dbReference>
<dbReference type="InterPro" id="IPR020056">
    <property type="entry name" value="Rbsml_bL25/Gln-tRNA_synth_N"/>
</dbReference>
<keyword evidence="2 5" id="KW-0694">RNA-binding</keyword>
<evidence type="ECO:0000259" key="8">
    <source>
        <dbReference type="Pfam" id="PF14693"/>
    </source>
</evidence>
<evidence type="ECO:0000256" key="6">
    <source>
        <dbReference type="SAM" id="MobiDB-lite"/>
    </source>
</evidence>
<dbReference type="InterPro" id="IPR011035">
    <property type="entry name" value="Ribosomal_bL25/Gln-tRNA_synth"/>
</dbReference>
<gene>
    <name evidence="5" type="primary">rplY</name>
    <name evidence="5" type="synonym">ctc</name>
    <name evidence="9" type="ORF">US91_C0002G0123</name>
</gene>
<evidence type="ECO:0000256" key="3">
    <source>
        <dbReference type="ARBA" id="ARBA00022980"/>
    </source>
</evidence>
<feature type="domain" description="Large ribosomal subunit protein bL25 L25" evidence="7">
    <location>
        <begin position="7"/>
        <end position="93"/>
    </location>
</feature>
<evidence type="ECO:0000256" key="1">
    <source>
        <dbReference type="ARBA" id="ARBA00022730"/>
    </source>
</evidence>
<dbReference type="Gene3D" id="2.170.120.20">
    <property type="entry name" value="Ribosomal protein L25, beta domain"/>
    <property type="match status" value="1"/>
</dbReference>
<dbReference type="Pfam" id="PF14693">
    <property type="entry name" value="Ribosomal_TL5_C"/>
    <property type="match status" value="1"/>
</dbReference>
<evidence type="ECO:0000256" key="4">
    <source>
        <dbReference type="ARBA" id="ARBA00023274"/>
    </source>
</evidence>
<dbReference type="GO" id="GO:0006412">
    <property type="term" value="P:translation"/>
    <property type="evidence" value="ECO:0007669"/>
    <property type="project" value="UniProtKB-UniRule"/>
</dbReference>
<comment type="caution">
    <text evidence="9">The sequence shown here is derived from an EMBL/GenBank/DDBJ whole genome shotgun (WGS) entry which is preliminary data.</text>
</comment>
<dbReference type="InterPro" id="IPR020930">
    <property type="entry name" value="Ribosomal_uL5_bac-type"/>
</dbReference>
<dbReference type="SUPFAM" id="SSF50715">
    <property type="entry name" value="Ribosomal protein L25-like"/>
    <property type="match status" value="1"/>
</dbReference>
<keyword evidence="3 5" id="KW-0689">Ribosomal protein</keyword>
<evidence type="ECO:0000256" key="5">
    <source>
        <dbReference type="HAMAP-Rule" id="MF_01334"/>
    </source>
</evidence>
<keyword evidence="4 5" id="KW-0687">Ribonucleoprotein</keyword>
<protein>
    <recommendedName>
        <fullName evidence="5">Large ribosomal subunit protein bL25</fullName>
    </recommendedName>
    <alternativeName>
        <fullName evidence="5">General stress protein CTC</fullName>
    </alternativeName>
</protein>
<accession>A0A0G0MB97</accession>
<evidence type="ECO:0000259" key="7">
    <source>
        <dbReference type="Pfam" id="PF01386"/>
    </source>
</evidence>
<dbReference type="GO" id="GO:0022625">
    <property type="term" value="C:cytosolic large ribosomal subunit"/>
    <property type="evidence" value="ECO:0007669"/>
    <property type="project" value="TreeGrafter"/>
</dbReference>
<organism evidence="9 10">
    <name type="scientific">Candidatus Falkowbacteria bacterium GW2011_GWE1_38_31</name>
    <dbReference type="NCBI Taxonomy" id="1618638"/>
    <lineage>
        <taxon>Bacteria</taxon>
        <taxon>Candidatus Falkowiibacteriota</taxon>
    </lineage>
</organism>
<keyword evidence="1 5" id="KW-0699">rRNA-binding</keyword>
<dbReference type="Pfam" id="PF01386">
    <property type="entry name" value="Ribosomal_L25p"/>
    <property type="match status" value="1"/>
</dbReference>
<name>A0A0G0MB97_9BACT</name>
<comment type="similarity">
    <text evidence="5">Belongs to the bacterial ribosomal protein bL25 family. CTC subfamily.</text>
</comment>
<sequence length="223" mass="24576">MVKKKTLEVQTRTEKKVNYKDLRKEGKVPAVAYGKKIENTNLIVSALELEKAYAEVGSAHLIDLKIDGKDPVKAIIKFVQKDPLRNTITHADFYRVNMQEKLEVETPLHFIGEPRAVKELGGVLIKSMESLLVRCLPSELLDFIEVDLSGLDSFEASVKVSDLKIPASFELITQSNALVASVVEPKVAVEEPVVAKPVAEADPKATKGADGKEKVDQKKGDKK</sequence>
<comment type="function">
    <text evidence="5">This is one of the proteins that binds to the 5S RNA in the ribosome where it forms part of the central protuberance.</text>
</comment>
<comment type="subunit">
    <text evidence="5">Part of the 50S ribosomal subunit; part of the 5S rRNA/L5/L18/L25 subcomplex. Contacts the 5S rRNA. Binds to the 5S rRNA independently of L5 and L18.</text>
</comment>
<dbReference type="InterPro" id="IPR001021">
    <property type="entry name" value="Ribosomal_bL25_long"/>
</dbReference>
<feature type="domain" description="Large ribosomal subunit protein bL25 beta" evidence="8">
    <location>
        <begin position="101"/>
        <end position="186"/>
    </location>
</feature>